<evidence type="ECO:0000256" key="1">
    <source>
        <dbReference type="SAM" id="MobiDB-lite"/>
    </source>
</evidence>
<keyword evidence="3" id="KW-1185">Reference proteome</keyword>
<accession>A0A409WXY0</accession>
<dbReference type="EMBL" id="NHYD01003025">
    <property type="protein sequence ID" value="PPQ83365.1"/>
    <property type="molecule type" value="Genomic_DNA"/>
</dbReference>
<evidence type="ECO:0000313" key="2">
    <source>
        <dbReference type="EMBL" id="PPQ83365.1"/>
    </source>
</evidence>
<organism evidence="2 3">
    <name type="scientific">Psilocybe cyanescens</name>
    <dbReference type="NCBI Taxonomy" id="93625"/>
    <lineage>
        <taxon>Eukaryota</taxon>
        <taxon>Fungi</taxon>
        <taxon>Dikarya</taxon>
        <taxon>Basidiomycota</taxon>
        <taxon>Agaricomycotina</taxon>
        <taxon>Agaricomycetes</taxon>
        <taxon>Agaricomycetidae</taxon>
        <taxon>Agaricales</taxon>
        <taxon>Agaricineae</taxon>
        <taxon>Strophariaceae</taxon>
        <taxon>Psilocybe</taxon>
    </lineage>
</organism>
<proteinExistence type="predicted"/>
<comment type="caution">
    <text evidence="2">The sequence shown here is derived from an EMBL/GenBank/DDBJ whole genome shotgun (WGS) entry which is preliminary data.</text>
</comment>
<dbReference type="InParanoid" id="A0A409WXY0"/>
<evidence type="ECO:0000313" key="3">
    <source>
        <dbReference type="Proteomes" id="UP000283269"/>
    </source>
</evidence>
<dbReference type="AlphaFoldDB" id="A0A409WXY0"/>
<name>A0A409WXY0_PSICY</name>
<dbReference type="Proteomes" id="UP000283269">
    <property type="component" value="Unassembled WGS sequence"/>
</dbReference>
<gene>
    <name evidence="2" type="ORF">CVT25_003939</name>
</gene>
<feature type="region of interest" description="Disordered" evidence="1">
    <location>
        <begin position="1"/>
        <end position="24"/>
    </location>
</feature>
<feature type="compositionally biased region" description="Basic and acidic residues" evidence="1">
    <location>
        <begin position="1"/>
        <end position="16"/>
    </location>
</feature>
<protein>
    <submittedName>
        <fullName evidence="2">Uncharacterized protein</fullName>
    </submittedName>
</protein>
<sequence>MMAEVVRLRNPADQDIRPLPTEQADIGRHSDILSHFFHNMRGHNGIGNANSRR</sequence>
<reference evidence="2 3" key="1">
    <citation type="journal article" date="2018" name="Evol. Lett.">
        <title>Horizontal gene cluster transfer increased hallucinogenic mushroom diversity.</title>
        <authorList>
            <person name="Reynolds H.T."/>
            <person name="Vijayakumar V."/>
            <person name="Gluck-Thaler E."/>
            <person name="Korotkin H.B."/>
            <person name="Matheny P.B."/>
            <person name="Slot J.C."/>
        </authorList>
    </citation>
    <scope>NUCLEOTIDE SEQUENCE [LARGE SCALE GENOMIC DNA]</scope>
    <source>
        <strain evidence="2 3">2631</strain>
    </source>
</reference>